<dbReference type="SUPFAM" id="SSF56112">
    <property type="entry name" value="Protein kinase-like (PK-like)"/>
    <property type="match status" value="1"/>
</dbReference>
<name>A0A9P9EKA0_9PLEO</name>
<protein>
    <recommendedName>
        <fullName evidence="1">Aminoglycoside phosphotransferase domain-containing protein</fullName>
    </recommendedName>
</protein>
<proteinExistence type="predicted"/>
<dbReference type="Gene3D" id="3.90.1200.10">
    <property type="match status" value="1"/>
</dbReference>
<keyword evidence="3" id="KW-1185">Reference proteome</keyword>
<dbReference type="InterPro" id="IPR011009">
    <property type="entry name" value="Kinase-like_dom_sf"/>
</dbReference>
<dbReference type="InterPro" id="IPR051678">
    <property type="entry name" value="AGP_Transferase"/>
</dbReference>
<dbReference type="AlphaFoldDB" id="A0A9P9EKA0"/>
<dbReference type="Proteomes" id="UP000700596">
    <property type="component" value="Unassembled WGS sequence"/>
</dbReference>
<dbReference type="Pfam" id="PF01636">
    <property type="entry name" value="APH"/>
    <property type="match status" value="1"/>
</dbReference>
<reference evidence="2" key="1">
    <citation type="journal article" date="2021" name="Nat. Commun.">
        <title>Genetic determinants of endophytism in the Arabidopsis root mycobiome.</title>
        <authorList>
            <person name="Mesny F."/>
            <person name="Miyauchi S."/>
            <person name="Thiergart T."/>
            <person name="Pickel B."/>
            <person name="Atanasova L."/>
            <person name="Karlsson M."/>
            <person name="Huettel B."/>
            <person name="Barry K.W."/>
            <person name="Haridas S."/>
            <person name="Chen C."/>
            <person name="Bauer D."/>
            <person name="Andreopoulos W."/>
            <person name="Pangilinan J."/>
            <person name="LaButti K."/>
            <person name="Riley R."/>
            <person name="Lipzen A."/>
            <person name="Clum A."/>
            <person name="Drula E."/>
            <person name="Henrissat B."/>
            <person name="Kohler A."/>
            <person name="Grigoriev I.V."/>
            <person name="Martin F.M."/>
            <person name="Hacquard S."/>
        </authorList>
    </citation>
    <scope>NUCLEOTIDE SEQUENCE</scope>
    <source>
        <strain evidence="2">MPI-CAGE-CH-0243</strain>
    </source>
</reference>
<sequence>MRNWGPIPKIPDAAFIELIKRRLAPEQSDLKEIEVYGETAGSFNAIKFIRFNGRYVIVKVPSSGWGSRWTEDRAYILRSEVETMKMIHDKTEGDFPVPLVLDFDDTLRNEICAPYIIMEHMHGNSALELWYDYQGADKTWYYSLKSSAEKRSLRERFLWSLAKTMSSLQTIQFDSAGMLTVDKAGNHVIGDRVYIHPDTEEVTRRAPIKCTQDMYRTRLNEKYPLGKRTNELNGLTKFYDYILTSGPFAASLEAGQLDDEESFVLTHADFNAQNCLCDPDTGEVTAILDWEGAHFVPRCVGYASVPLFLRADWCYSYTFLPPVKNGFQNLPVEALDHYRARYAHAMRVAMDGVGDCVYTAKSHIYNAVHTSLFPDVNYFNGYERDVISKMLADVMKHERPEWVMETLGSGWELGETYLERGVDEFLAVRERPRVWTPSEDGSAIEELEGLSLE</sequence>
<accession>A0A9P9EKA0</accession>
<dbReference type="PANTHER" id="PTHR21310">
    <property type="entry name" value="AMINOGLYCOSIDE PHOSPHOTRANSFERASE-RELATED-RELATED"/>
    <property type="match status" value="1"/>
</dbReference>
<evidence type="ECO:0000259" key="1">
    <source>
        <dbReference type="Pfam" id="PF01636"/>
    </source>
</evidence>
<dbReference type="PANTHER" id="PTHR21310:SF51">
    <property type="entry name" value="AMINOGLYCOSIDE PHOSPHOTRANSFERASE DOMAIN-CONTAINING PROTEIN"/>
    <property type="match status" value="1"/>
</dbReference>
<gene>
    <name evidence="2" type="ORF">B0J11DRAFT_450577</name>
</gene>
<dbReference type="InterPro" id="IPR002575">
    <property type="entry name" value="Aminoglycoside_PTrfase"/>
</dbReference>
<dbReference type="EMBL" id="JAGMWT010000001">
    <property type="protein sequence ID" value="KAH7138386.1"/>
    <property type="molecule type" value="Genomic_DNA"/>
</dbReference>
<evidence type="ECO:0000313" key="3">
    <source>
        <dbReference type="Proteomes" id="UP000700596"/>
    </source>
</evidence>
<feature type="domain" description="Aminoglycoside phosphotransferase" evidence="1">
    <location>
        <begin position="252"/>
        <end position="298"/>
    </location>
</feature>
<evidence type="ECO:0000313" key="2">
    <source>
        <dbReference type="EMBL" id="KAH7138386.1"/>
    </source>
</evidence>
<comment type="caution">
    <text evidence="2">The sequence shown here is derived from an EMBL/GenBank/DDBJ whole genome shotgun (WGS) entry which is preliminary data.</text>
</comment>
<dbReference type="OrthoDB" id="10003767at2759"/>
<organism evidence="2 3">
    <name type="scientific">Dendryphion nanum</name>
    <dbReference type="NCBI Taxonomy" id="256645"/>
    <lineage>
        <taxon>Eukaryota</taxon>
        <taxon>Fungi</taxon>
        <taxon>Dikarya</taxon>
        <taxon>Ascomycota</taxon>
        <taxon>Pezizomycotina</taxon>
        <taxon>Dothideomycetes</taxon>
        <taxon>Pleosporomycetidae</taxon>
        <taxon>Pleosporales</taxon>
        <taxon>Torulaceae</taxon>
        <taxon>Dendryphion</taxon>
    </lineage>
</organism>